<organism evidence="1 2">
    <name type="scientific">Dendrothele bispora (strain CBS 962.96)</name>
    <dbReference type="NCBI Taxonomy" id="1314807"/>
    <lineage>
        <taxon>Eukaryota</taxon>
        <taxon>Fungi</taxon>
        <taxon>Dikarya</taxon>
        <taxon>Basidiomycota</taxon>
        <taxon>Agaricomycotina</taxon>
        <taxon>Agaricomycetes</taxon>
        <taxon>Agaricomycetidae</taxon>
        <taxon>Agaricales</taxon>
        <taxon>Agaricales incertae sedis</taxon>
        <taxon>Dendrothele</taxon>
    </lineage>
</organism>
<accession>A0A4S8LAH9</accession>
<keyword evidence="2" id="KW-1185">Reference proteome</keyword>
<proteinExistence type="predicted"/>
<gene>
    <name evidence="1" type="ORF">K435DRAFT_868907</name>
</gene>
<dbReference type="EMBL" id="ML179528">
    <property type="protein sequence ID" value="THU85804.1"/>
    <property type="molecule type" value="Genomic_DNA"/>
</dbReference>
<sequence length="89" mass="9979">MSASCALATSALSSTITTLPDVFSIPQDIYQYDHAEAHKVSQNTSPPLFCDVLSVKEVLRVSDPPRSNRFVMTTTKLKKRQVAFFHFFL</sequence>
<name>A0A4S8LAH9_DENBC</name>
<evidence type="ECO:0000313" key="2">
    <source>
        <dbReference type="Proteomes" id="UP000297245"/>
    </source>
</evidence>
<reference evidence="1 2" key="1">
    <citation type="journal article" date="2019" name="Nat. Ecol. Evol.">
        <title>Megaphylogeny resolves global patterns of mushroom evolution.</title>
        <authorList>
            <person name="Varga T."/>
            <person name="Krizsan K."/>
            <person name="Foldi C."/>
            <person name="Dima B."/>
            <person name="Sanchez-Garcia M."/>
            <person name="Sanchez-Ramirez S."/>
            <person name="Szollosi G.J."/>
            <person name="Szarkandi J.G."/>
            <person name="Papp V."/>
            <person name="Albert L."/>
            <person name="Andreopoulos W."/>
            <person name="Angelini C."/>
            <person name="Antonin V."/>
            <person name="Barry K.W."/>
            <person name="Bougher N.L."/>
            <person name="Buchanan P."/>
            <person name="Buyck B."/>
            <person name="Bense V."/>
            <person name="Catcheside P."/>
            <person name="Chovatia M."/>
            <person name="Cooper J."/>
            <person name="Damon W."/>
            <person name="Desjardin D."/>
            <person name="Finy P."/>
            <person name="Geml J."/>
            <person name="Haridas S."/>
            <person name="Hughes K."/>
            <person name="Justo A."/>
            <person name="Karasinski D."/>
            <person name="Kautmanova I."/>
            <person name="Kiss B."/>
            <person name="Kocsube S."/>
            <person name="Kotiranta H."/>
            <person name="LaButti K.M."/>
            <person name="Lechner B.E."/>
            <person name="Liimatainen K."/>
            <person name="Lipzen A."/>
            <person name="Lukacs Z."/>
            <person name="Mihaltcheva S."/>
            <person name="Morgado L.N."/>
            <person name="Niskanen T."/>
            <person name="Noordeloos M.E."/>
            <person name="Ohm R.A."/>
            <person name="Ortiz-Santana B."/>
            <person name="Ovrebo C."/>
            <person name="Racz N."/>
            <person name="Riley R."/>
            <person name="Savchenko A."/>
            <person name="Shiryaev A."/>
            <person name="Soop K."/>
            <person name="Spirin V."/>
            <person name="Szebenyi C."/>
            <person name="Tomsovsky M."/>
            <person name="Tulloss R.E."/>
            <person name="Uehling J."/>
            <person name="Grigoriev I.V."/>
            <person name="Vagvolgyi C."/>
            <person name="Papp T."/>
            <person name="Martin F.M."/>
            <person name="Miettinen O."/>
            <person name="Hibbett D.S."/>
            <person name="Nagy L.G."/>
        </authorList>
    </citation>
    <scope>NUCLEOTIDE SEQUENCE [LARGE SCALE GENOMIC DNA]</scope>
    <source>
        <strain evidence="1 2">CBS 962.96</strain>
    </source>
</reference>
<dbReference type="Proteomes" id="UP000297245">
    <property type="component" value="Unassembled WGS sequence"/>
</dbReference>
<protein>
    <submittedName>
        <fullName evidence="1">Uncharacterized protein</fullName>
    </submittedName>
</protein>
<dbReference type="AlphaFoldDB" id="A0A4S8LAH9"/>
<evidence type="ECO:0000313" key="1">
    <source>
        <dbReference type="EMBL" id="THU85804.1"/>
    </source>
</evidence>